<dbReference type="RefSeq" id="WP_130590580.1">
    <property type="nucleotide sequence ID" value="NZ_CP034752.1"/>
</dbReference>
<gene>
    <name evidence="1" type="ORF">EKN56_03735</name>
</gene>
<dbReference type="InterPro" id="IPR013078">
    <property type="entry name" value="His_Pase_superF_clade-1"/>
</dbReference>
<dbReference type="PANTHER" id="PTHR47821:SF2">
    <property type="entry name" value="PHOSPHOGLYCERATE MUTASE FAMILY PROTEIN"/>
    <property type="match status" value="1"/>
</dbReference>
<protein>
    <submittedName>
        <fullName evidence="1">Histidine phosphatase family protein</fullName>
    </submittedName>
</protein>
<dbReference type="PIRSF" id="PIRSF000709">
    <property type="entry name" value="6PFK_2-Ptase"/>
    <property type="match status" value="1"/>
</dbReference>
<proteinExistence type="predicted"/>
<keyword evidence="2" id="KW-1185">Reference proteome</keyword>
<dbReference type="AlphaFoldDB" id="A0A411WH15"/>
<dbReference type="KEGG" id="prag:EKN56_03735"/>
<dbReference type="PANTHER" id="PTHR47821">
    <property type="entry name" value="PHOSPHOGLYCERATE MUTASE FAMILY PROTEIN"/>
    <property type="match status" value="1"/>
</dbReference>
<evidence type="ECO:0000313" key="1">
    <source>
        <dbReference type="EMBL" id="QBH95590.1"/>
    </source>
</evidence>
<accession>A0A411WH15</accession>
<dbReference type="SMART" id="SM00855">
    <property type="entry name" value="PGAM"/>
    <property type="match status" value="1"/>
</dbReference>
<dbReference type="InterPro" id="IPR029033">
    <property type="entry name" value="His_PPase_superfam"/>
</dbReference>
<dbReference type="EMBL" id="CP034752">
    <property type="protein sequence ID" value="QBH95590.1"/>
    <property type="molecule type" value="Genomic_DNA"/>
</dbReference>
<dbReference type="Gene3D" id="3.40.50.1240">
    <property type="entry name" value="Phosphoglycerate mutase-like"/>
    <property type="match status" value="1"/>
</dbReference>
<reference evidence="1 2" key="1">
    <citation type="submission" date="2019-03" db="EMBL/GenBank/DDBJ databases">
        <title>Pragia sp. nov. isolated from the gut tract of Carduelis flavirostris.</title>
        <authorList>
            <person name="Ge Y."/>
        </authorList>
    </citation>
    <scope>NUCLEOTIDE SEQUENCE [LARGE SCALE GENOMIC DNA]</scope>
    <source>
        <strain evidence="1 2">CF-458</strain>
    </source>
</reference>
<dbReference type="Pfam" id="PF00300">
    <property type="entry name" value="His_Phos_1"/>
    <property type="match status" value="1"/>
</dbReference>
<organism evidence="1 2">
    <name type="scientific">Limnobaculum zhutongyuii</name>
    <dbReference type="NCBI Taxonomy" id="2498113"/>
    <lineage>
        <taxon>Bacteria</taxon>
        <taxon>Pseudomonadati</taxon>
        <taxon>Pseudomonadota</taxon>
        <taxon>Gammaproteobacteria</taxon>
        <taxon>Enterobacterales</taxon>
        <taxon>Budviciaceae</taxon>
        <taxon>Limnobaculum</taxon>
    </lineage>
</organism>
<dbReference type="SUPFAM" id="SSF53254">
    <property type="entry name" value="Phosphoglycerate mutase-like"/>
    <property type="match status" value="1"/>
</dbReference>
<dbReference type="CDD" id="cd07067">
    <property type="entry name" value="HP_PGM_like"/>
    <property type="match status" value="1"/>
</dbReference>
<evidence type="ECO:0000313" key="2">
    <source>
        <dbReference type="Proteomes" id="UP000293154"/>
    </source>
</evidence>
<dbReference type="OrthoDB" id="9793115at2"/>
<name>A0A411WH15_9GAMM</name>
<dbReference type="Proteomes" id="UP000293154">
    <property type="component" value="Chromosome"/>
</dbReference>
<sequence>MILRNQYYVLRHGHSLANQQKIIVSDIQHGQHAYGLSPVGINQVIQTLENWPYPIPDLIFHSDFKRAAETAGIVADYFNRQAKSTAALRERHFGEFELRDDSHYPLVWKQDEENLTDSFAQVEQLSAVCEREMAFIHALEQQYAQKKILLVGHGDPLQILLTHFQQKPLSQHRDLAPLMTAEVRKLNGELQSQAALSNA</sequence>